<proteinExistence type="predicted"/>
<evidence type="ECO:0000259" key="3">
    <source>
        <dbReference type="Pfam" id="PF19040"/>
    </source>
</evidence>
<feature type="transmembrane region" description="Helical" evidence="1">
    <location>
        <begin position="310"/>
        <end position="328"/>
    </location>
</feature>
<reference evidence="4 5" key="1">
    <citation type="submission" date="2022-07" db="EMBL/GenBank/DDBJ databases">
        <title>Pseudidiomarina sp. nov, a marine bacterium isolated from Pacific Ocean.</title>
        <authorList>
            <person name="Wang Y."/>
        </authorList>
    </citation>
    <scope>NUCLEOTIDE SEQUENCE [LARGE SCALE GENOMIC DNA]</scope>
    <source>
        <strain evidence="4 5">GXY010</strain>
    </source>
</reference>
<keyword evidence="4" id="KW-0012">Acyltransferase</keyword>
<keyword evidence="1" id="KW-0812">Transmembrane</keyword>
<feature type="transmembrane region" description="Helical" evidence="1">
    <location>
        <begin position="246"/>
        <end position="263"/>
    </location>
</feature>
<feature type="transmembrane region" description="Helical" evidence="1">
    <location>
        <begin position="101"/>
        <end position="119"/>
    </location>
</feature>
<keyword evidence="4" id="KW-0808">Transferase</keyword>
<dbReference type="Pfam" id="PF19040">
    <property type="entry name" value="SGNH"/>
    <property type="match status" value="1"/>
</dbReference>
<dbReference type="GO" id="GO:0016746">
    <property type="term" value="F:acyltransferase activity"/>
    <property type="evidence" value="ECO:0007669"/>
    <property type="project" value="UniProtKB-KW"/>
</dbReference>
<evidence type="ECO:0000259" key="2">
    <source>
        <dbReference type="Pfam" id="PF01757"/>
    </source>
</evidence>
<feature type="transmembrane region" description="Helical" evidence="1">
    <location>
        <begin position="191"/>
        <end position="212"/>
    </location>
</feature>
<dbReference type="InterPro" id="IPR043968">
    <property type="entry name" value="SGNH"/>
</dbReference>
<feature type="transmembrane region" description="Helical" evidence="1">
    <location>
        <begin position="348"/>
        <end position="367"/>
    </location>
</feature>
<protein>
    <submittedName>
        <fullName evidence="4">Acyltransferase</fullName>
    </submittedName>
</protein>
<comment type="caution">
    <text evidence="4">The sequence shown here is derived from an EMBL/GenBank/DDBJ whole genome shotgun (WGS) entry which is preliminary data.</text>
</comment>
<dbReference type="EMBL" id="JANFPJ010000017">
    <property type="protein sequence ID" value="MDT7526319.1"/>
    <property type="molecule type" value="Genomic_DNA"/>
</dbReference>
<dbReference type="PANTHER" id="PTHR23028:SF53">
    <property type="entry name" value="ACYL_TRANSF_3 DOMAIN-CONTAINING PROTEIN"/>
    <property type="match status" value="1"/>
</dbReference>
<feature type="transmembrane region" description="Helical" evidence="1">
    <location>
        <begin position="164"/>
        <end position="185"/>
    </location>
</feature>
<organism evidence="4 5">
    <name type="scientific">Pseudidiomarina fusca</name>
    <dbReference type="NCBI Taxonomy" id="2965078"/>
    <lineage>
        <taxon>Bacteria</taxon>
        <taxon>Pseudomonadati</taxon>
        <taxon>Pseudomonadota</taxon>
        <taxon>Gammaproteobacteria</taxon>
        <taxon>Alteromonadales</taxon>
        <taxon>Idiomarinaceae</taxon>
        <taxon>Pseudidiomarina</taxon>
    </lineage>
</organism>
<evidence type="ECO:0000313" key="5">
    <source>
        <dbReference type="Proteomes" id="UP001305027"/>
    </source>
</evidence>
<dbReference type="RefSeq" id="WP_313933109.1">
    <property type="nucleotide sequence ID" value="NZ_JANFPJ010000017.1"/>
</dbReference>
<name>A0ABU3KXU1_9GAMM</name>
<keyword evidence="5" id="KW-1185">Reference proteome</keyword>
<feature type="transmembrane region" description="Helical" evidence="1">
    <location>
        <begin position="75"/>
        <end position="95"/>
    </location>
</feature>
<feature type="domain" description="Acyltransferase 3" evidence="2">
    <location>
        <begin position="9"/>
        <end position="328"/>
    </location>
</feature>
<gene>
    <name evidence="4" type="ORF">NOG12_09545</name>
</gene>
<feature type="transmembrane region" description="Helical" evidence="1">
    <location>
        <begin position="224"/>
        <end position="240"/>
    </location>
</feature>
<feature type="transmembrane region" description="Helical" evidence="1">
    <location>
        <begin position="12"/>
        <end position="30"/>
    </location>
</feature>
<keyword evidence="1" id="KW-1133">Transmembrane helix</keyword>
<evidence type="ECO:0000313" key="4">
    <source>
        <dbReference type="EMBL" id="MDT7526319.1"/>
    </source>
</evidence>
<keyword evidence="1" id="KW-0472">Membrane</keyword>
<feature type="transmembrane region" description="Helical" evidence="1">
    <location>
        <begin position="36"/>
        <end position="54"/>
    </location>
</feature>
<sequence length="564" mass="63365">MSSMKYRPDIDGLRTLAVIPVLLFHAGVSWFNGGYIGVDIFFVISGFLITSIILSEINKGSFSLVDFYQRRIRRIIPALLLVITVTIPFSLYFLSSADFDKYLVSIVASIFFVSNFTFWRDSGYFDSGADEKPLLHTWSLGVEEQYYLVFPLLMLLLWREKTRFIVVGIILIGILSSFFLSLWAGGISPDAAFYLSPFRVWEILVGALAAIIINKIGKPSSDSLSFLGLLLLILSFWIISPATPWPSWYTILPCLGVVLILVFTRESSLVYRLLSLKPMVFIGILSYSLYLWHQPILAFIRADSLKHPSQTALLLGLAASFLFAWLSYRFFEKPLRYGFSQSKTSKGLFVILLLWAFLLSGVSLLYLQKSHSEQSVQINDFSPNKGLSARCDDPKNWNGDCARGDGDFVNIVWGDSYAMHLIDGIIASNPDVNLLQMTKSSCAPTLELSIQRNSERQYDFEACLKHNQNVMEFIRENQSIVRHVVLASPFLYLSNHNFLVDYIGIEQHGSTDILMAALSSTVEELIALGVAVTIVSPPPRAEFNVGRCLDKASRLGRDITSCSF</sequence>
<dbReference type="Proteomes" id="UP001305027">
    <property type="component" value="Unassembled WGS sequence"/>
</dbReference>
<evidence type="ECO:0000256" key="1">
    <source>
        <dbReference type="SAM" id="Phobius"/>
    </source>
</evidence>
<dbReference type="InterPro" id="IPR002656">
    <property type="entry name" value="Acyl_transf_3_dom"/>
</dbReference>
<feature type="domain" description="SGNH" evidence="3">
    <location>
        <begin position="390"/>
        <end position="559"/>
    </location>
</feature>
<dbReference type="Pfam" id="PF01757">
    <property type="entry name" value="Acyl_transf_3"/>
    <property type="match status" value="1"/>
</dbReference>
<dbReference type="PANTHER" id="PTHR23028">
    <property type="entry name" value="ACETYLTRANSFERASE"/>
    <property type="match status" value="1"/>
</dbReference>
<feature type="transmembrane region" description="Helical" evidence="1">
    <location>
        <begin position="270"/>
        <end position="290"/>
    </location>
</feature>
<dbReference type="InterPro" id="IPR050879">
    <property type="entry name" value="Acyltransferase_3"/>
</dbReference>
<feature type="non-terminal residue" evidence="4">
    <location>
        <position position="564"/>
    </location>
</feature>
<accession>A0ABU3KXU1</accession>